<evidence type="ECO:0000256" key="1">
    <source>
        <dbReference type="ARBA" id="ARBA00004141"/>
    </source>
</evidence>
<comment type="subcellular location">
    <subcellularLocation>
        <location evidence="1">Membrane</location>
        <topology evidence="1">Multi-pass membrane protein</topology>
    </subcellularLocation>
</comment>
<evidence type="ECO:0000313" key="6">
    <source>
        <dbReference type="EMBL" id="PZX07007.1"/>
    </source>
</evidence>
<sequence length="180" mass="20458">MLDILILILLIAGLITGAKRGLIVQLLHMTGFIIAIIVAYTYYKPLADKFVLWIPFPAVTAGSKLTFAVESLELDQTFYHIIAFALIFIVVKFALQLVASMFDFLKYLPILGSISGIIGAVLGFIEYYFLIFVLLYVFALLPIDFIQNLISSSFLTGWMLEHTPFLSETVKNWWFIYIEK</sequence>
<keyword evidence="4 5" id="KW-0472">Membrane</keyword>
<feature type="transmembrane region" description="Helical" evidence="5">
    <location>
        <begin position="27"/>
        <end position="43"/>
    </location>
</feature>
<feature type="transmembrane region" description="Helical" evidence="5">
    <location>
        <begin position="50"/>
        <end position="72"/>
    </location>
</feature>
<dbReference type="GO" id="GO:0009403">
    <property type="term" value="P:toxin biosynthetic process"/>
    <property type="evidence" value="ECO:0007669"/>
    <property type="project" value="InterPro"/>
</dbReference>
<comment type="caution">
    <text evidence="6">The sequence shown here is derived from an EMBL/GenBank/DDBJ whole genome shotgun (WGS) entry which is preliminary data.</text>
</comment>
<name>A0A2W7MIK6_9BACI</name>
<evidence type="ECO:0000256" key="5">
    <source>
        <dbReference type="SAM" id="Phobius"/>
    </source>
</evidence>
<dbReference type="Pfam" id="PF02674">
    <property type="entry name" value="Colicin_V"/>
    <property type="match status" value="1"/>
</dbReference>
<dbReference type="EMBL" id="QKZI01000001">
    <property type="protein sequence ID" value="PZX07007.1"/>
    <property type="molecule type" value="Genomic_DNA"/>
</dbReference>
<evidence type="ECO:0000256" key="4">
    <source>
        <dbReference type="ARBA" id="ARBA00023136"/>
    </source>
</evidence>
<keyword evidence="7" id="KW-1185">Reference proteome</keyword>
<keyword evidence="3 5" id="KW-1133">Transmembrane helix</keyword>
<dbReference type="PANTHER" id="PTHR37306">
    <property type="entry name" value="COLICIN V PRODUCTION PROTEIN"/>
    <property type="match status" value="1"/>
</dbReference>
<proteinExistence type="predicted"/>
<organism evidence="6 7">
    <name type="scientific">Psychrobacillus insolitus</name>
    <dbReference type="NCBI Taxonomy" id="1461"/>
    <lineage>
        <taxon>Bacteria</taxon>
        <taxon>Bacillati</taxon>
        <taxon>Bacillota</taxon>
        <taxon>Bacilli</taxon>
        <taxon>Bacillales</taxon>
        <taxon>Bacillaceae</taxon>
        <taxon>Psychrobacillus</taxon>
    </lineage>
</organism>
<feature type="transmembrane region" description="Helical" evidence="5">
    <location>
        <begin position="78"/>
        <end position="95"/>
    </location>
</feature>
<dbReference type="Proteomes" id="UP000248646">
    <property type="component" value="Unassembled WGS sequence"/>
</dbReference>
<dbReference type="InterPro" id="IPR003825">
    <property type="entry name" value="Colicin-V_CvpA"/>
</dbReference>
<dbReference type="RefSeq" id="WP_111437703.1">
    <property type="nucleotide sequence ID" value="NZ_QKZI01000001.1"/>
</dbReference>
<protein>
    <submittedName>
        <fullName evidence="6">Putative membrane protein required for colicin V production</fullName>
    </submittedName>
</protein>
<dbReference type="PANTHER" id="PTHR37306:SF1">
    <property type="entry name" value="COLICIN V PRODUCTION PROTEIN"/>
    <property type="match status" value="1"/>
</dbReference>
<accession>A0A2W7MIK6</accession>
<evidence type="ECO:0000313" key="7">
    <source>
        <dbReference type="Proteomes" id="UP000248646"/>
    </source>
</evidence>
<dbReference type="AlphaFoldDB" id="A0A2W7MIK6"/>
<keyword evidence="2 5" id="KW-0812">Transmembrane</keyword>
<reference evidence="6 7" key="1">
    <citation type="submission" date="2018-06" db="EMBL/GenBank/DDBJ databases">
        <title>Genomic Encyclopedia of Type Strains, Phase IV (KMG-IV): sequencing the most valuable type-strain genomes for metagenomic binning, comparative biology and taxonomic classification.</title>
        <authorList>
            <person name="Goeker M."/>
        </authorList>
    </citation>
    <scope>NUCLEOTIDE SEQUENCE [LARGE SCALE GENOMIC DNA]</scope>
    <source>
        <strain evidence="6 7">DSM 5</strain>
    </source>
</reference>
<evidence type="ECO:0000256" key="3">
    <source>
        <dbReference type="ARBA" id="ARBA00022989"/>
    </source>
</evidence>
<dbReference type="GO" id="GO:0016020">
    <property type="term" value="C:membrane"/>
    <property type="evidence" value="ECO:0007669"/>
    <property type="project" value="UniProtKB-SubCell"/>
</dbReference>
<dbReference type="OrthoDB" id="1809613at2"/>
<gene>
    <name evidence="6" type="ORF">C7437_101111</name>
</gene>
<evidence type="ECO:0000256" key="2">
    <source>
        <dbReference type="ARBA" id="ARBA00022692"/>
    </source>
</evidence>